<dbReference type="KEGG" id="rpm:RSPPHO_02979"/>
<dbReference type="Gene3D" id="2.40.50.1070">
    <property type="match status" value="1"/>
</dbReference>
<keyword evidence="5" id="KW-0411">Iron-sulfur</keyword>
<reference evidence="7 8" key="1">
    <citation type="submission" date="2012-02" db="EMBL/GenBank/DDBJ databases">
        <title>Shotgun genome sequence of Phaeospirillum photometricum DSM 122.</title>
        <authorList>
            <person name="Duquesne K."/>
            <person name="Sturgis J."/>
        </authorList>
    </citation>
    <scope>NUCLEOTIDE SEQUENCE [LARGE SCALE GENOMIC DNA]</scope>
    <source>
        <strain evidence="8">DSM122</strain>
    </source>
</reference>
<feature type="active site" description="Nucleophile" evidence="6">
    <location>
        <position position="432"/>
    </location>
</feature>
<dbReference type="Gene3D" id="2.40.50.140">
    <property type="entry name" value="Nucleic acid-binding proteins"/>
    <property type="match status" value="1"/>
</dbReference>
<evidence type="ECO:0000256" key="1">
    <source>
        <dbReference type="ARBA" id="ARBA00022485"/>
    </source>
</evidence>
<dbReference type="Proteomes" id="UP000033220">
    <property type="component" value="Chromosome DSM 122"/>
</dbReference>
<evidence type="ECO:0000256" key="6">
    <source>
        <dbReference type="PROSITE-ProRule" id="PRU01024"/>
    </source>
</evidence>
<dbReference type="HOGENOM" id="CLU_014689_8_0_5"/>
<dbReference type="Gene3D" id="3.40.50.150">
    <property type="entry name" value="Vaccinia Virus protein VP39"/>
    <property type="match status" value="1"/>
</dbReference>
<feature type="binding site" evidence="6">
    <location>
        <position position="364"/>
    </location>
    <ligand>
        <name>S-adenosyl-L-methionine</name>
        <dbReference type="ChEBI" id="CHEBI:59789"/>
    </ligand>
</feature>
<protein>
    <submittedName>
        <fullName evidence="7">23S rRNA (Uracil-5-)-methyltransferase RumA</fullName>
        <ecNumber evidence="7">2.1.1.-</ecNumber>
    </submittedName>
</protein>
<dbReference type="InterPro" id="IPR029063">
    <property type="entry name" value="SAM-dependent_MTases_sf"/>
</dbReference>
<feature type="binding site" evidence="6">
    <location>
        <position position="313"/>
    </location>
    <ligand>
        <name>S-adenosyl-L-methionine</name>
        <dbReference type="ChEBI" id="CHEBI:59789"/>
    </ligand>
</feature>
<evidence type="ECO:0000256" key="5">
    <source>
        <dbReference type="ARBA" id="ARBA00023014"/>
    </source>
</evidence>
<feature type="binding site" evidence="6">
    <location>
        <position position="343"/>
    </location>
    <ligand>
        <name>S-adenosyl-L-methionine</name>
        <dbReference type="ChEBI" id="CHEBI:59789"/>
    </ligand>
</feature>
<dbReference type="GO" id="GO:0051539">
    <property type="term" value="F:4 iron, 4 sulfur cluster binding"/>
    <property type="evidence" value="ECO:0007669"/>
    <property type="project" value="UniProtKB-KW"/>
</dbReference>
<keyword evidence="4 6" id="KW-0949">S-adenosyl-L-methionine</keyword>
<comment type="similarity">
    <text evidence="6">Belongs to the class I-like SAM-binding methyltransferase superfamily. RNA M5U methyltransferase family.</text>
</comment>
<keyword evidence="8" id="KW-1185">Reference proteome</keyword>
<dbReference type="PROSITE" id="PS51687">
    <property type="entry name" value="SAM_MT_RNA_M5U"/>
    <property type="match status" value="1"/>
</dbReference>
<dbReference type="InterPro" id="IPR012340">
    <property type="entry name" value="NA-bd_OB-fold"/>
</dbReference>
<keyword evidence="1" id="KW-0408">Iron</keyword>
<evidence type="ECO:0000313" key="8">
    <source>
        <dbReference type="Proteomes" id="UP000033220"/>
    </source>
</evidence>
<feature type="binding site" evidence="6">
    <location>
        <position position="406"/>
    </location>
    <ligand>
        <name>S-adenosyl-L-methionine</name>
        <dbReference type="ChEBI" id="CHEBI:59789"/>
    </ligand>
</feature>
<accession>H6SQ86</accession>
<dbReference type="GO" id="GO:0070041">
    <property type="term" value="F:rRNA (uridine-C5-)-methyltransferase activity"/>
    <property type="evidence" value="ECO:0007669"/>
    <property type="project" value="TreeGrafter"/>
</dbReference>
<dbReference type="STRING" id="1150469.RSPPHO_02979"/>
<dbReference type="AlphaFoldDB" id="H6SQ86"/>
<gene>
    <name evidence="7" type="ORF">RSPPHO_02979</name>
</gene>
<dbReference type="PANTHER" id="PTHR11061">
    <property type="entry name" value="RNA M5U METHYLTRANSFERASE"/>
    <property type="match status" value="1"/>
</dbReference>
<keyword evidence="1" id="KW-0004">4Fe-4S</keyword>
<dbReference type="PATRIC" id="fig|1150469.3.peg.3360"/>
<dbReference type="EC" id="2.1.1.-" evidence="7"/>
<evidence type="ECO:0000256" key="2">
    <source>
        <dbReference type="ARBA" id="ARBA00022603"/>
    </source>
</evidence>
<sequence length="475" mass="50160">MTSRKRERRRLGRRGLPRPLGRLALGLVRGTSTECGVWGGRASPVFFPRRSLMSRPPAAITAHVASLGDRGDGVTEPVAGRHYYVPGALPGEEIRLIPGPRRGDGWAATLESVLSPSPNRVAPPCPHAAQCGGCDLLHLDPAAQATWKRAKVERALAHRGLDDVMVRPLLSVGLGTRRRLAVGLRGRKAGGVAGFHERASSRLIDTPSCCLPTPALHQALAVLRHHAGDFLEPGEEVQALLTETETGVDVVIDAPRGPDLAVREALVALAQTADFARVALRRKSTVDPVAERRAPTLTLGGQELRLPPGPFLQPSREGEGHLVALVLEALAGLAPGSRVVDLFCGVGTFSVPLAATGLQVEAYDEAATAVAPLSRASTRIRAQARDLFRNPLAGGEWQGVTAAVLDPPRAGAQGQTQALAEAGPAHLALVSCAPGTFARDLRVLVEAGYEVAWVQPVDQFTGSHHVEVVAKVTRG</sequence>
<dbReference type="GO" id="GO:0070475">
    <property type="term" value="P:rRNA base methylation"/>
    <property type="evidence" value="ECO:0007669"/>
    <property type="project" value="TreeGrafter"/>
</dbReference>
<keyword evidence="3 6" id="KW-0808">Transferase</keyword>
<name>H6SQ86_PARPM</name>
<dbReference type="EMBL" id="HE663493">
    <property type="protein sequence ID" value="CCG09605.1"/>
    <property type="molecule type" value="Genomic_DNA"/>
</dbReference>
<keyword evidence="2 6" id="KW-0489">Methyltransferase</keyword>
<organism evidence="7 8">
    <name type="scientific">Pararhodospirillum photometricum DSM 122</name>
    <dbReference type="NCBI Taxonomy" id="1150469"/>
    <lineage>
        <taxon>Bacteria</taxon>
        <taxon>Pseudomonadati</taxon>
        <taxon>Pseudomonadota</taxon>
        <taxon>Alphaproteobacteria</taxon>
        <taxon>Rhodospirillales</taxon>
        <taxon>Rhodospirillaceae</taxon>
        <taxon>Pararhodospirillum</taxon>
    </lineage>
</organism>
<evidence type="ECO:0000256" key="4">
    <source>
        <dbReference type="ARBA" id="ARBA00022691"/>
    </source>
</evidence>
<dbReference type="InterPro" id="IPR010280">
    <property type="entry name" value="U5_MeTrfase_fam"/>
</dbReference>
<proteinExistence type="inferred from homology"/>
<dbReference type="SUPFAM" id="SSF53335">
    <property type="entry name" value="S-adenosyl-L-methionine-dependent methyltransferases"/>
    <property type="match status" value="1"/>
</dbReference>
<evidence type="ECO:0000313" key="7">
    <source>
        <dbReference type="EMBL" id="CCG09605.1"/>
    </source>
</evidence>
<evidence type="ECO:0000256" key="3">
    <source>
        <dbReference type="ARBA" id="ARBA00022679"/>
    </source>
</evidence>
<dbReference type="eggNOG" id="COG2265">
    <property type="taxonomic scope" value="Bacteria"/>
</dbReference>
<keyword evidence="1" id="KW-0479">Metal-binding</keyword>
<dbReference type="PANTHER" id="PTHR11061:SF49">
    <property type="entry name" value="23S RRNA (URACIL(1939)-C(5))-METHYLTRANSFERASE RLMD"/>
    <property type="match status" value="1"/>
</dbReference>